<keyword evidence="2" id="KW-1185">Reference proteome</keyword>
<accession>A0A9P8Q422</accession>
<comment type="caution">
    <text evidence="1">The sequence shown here is derived from an EMBL/GenBank/DDBJ whole genome shotgun (WGS) entry which is preliminary data.</text>
</comment>
<dbReference type="AlphaFoldDB" id="A0A9P8Q422"/>
<evidence type="ECO:0000313" key="1">
    <source>
        <dbReference type="EMBL" id="KAH3682785.1"/>
    </source>
</evidence>
<reference evidence="1" key="2">
    <citation type="submission" date="2021-01" db="EMBL/GenBank/DDBJ databases">
        <authorList>
            <person name="Schikora-Tamarit M.A."/>
        </authorList>
    </citation>
    <scope>NUCLEOTIDE SEQUENCE</scope>
    <source>
        <strain evidence="1">CBS2887</strain>
    </source>
</reference>
<dbReference type="Proteomes" id="UP000774326">
    <property type="component" value="Unassembled WGS sequence"/>
</dbReference>
<protein>
    <submittedName>
        <fullName evidence="1">Uncharacterized protein</fullName>
    </submittedName>
</protein>
<evidence type="ECO:0000313" key="2">
    <source>
        <dbReference type="Proteomes" id="UP000774326"/>
    </source>
</evidence>
<reference evidence="1" key="1">
    <citation type="journal article" date="2021" name="Open Biol.">
        <title>Shared evolutionary footprints suggest mitochondrial oxidative damage underlies multiple complex I losses in fungi.</title>
        <authorList>
            <person name="Schikora-Tamarit M.A."/>
            <person name="Marcet-Houben M."/>
            <person name="Nosek J."/>
            <person name="Gabaldon T."/>
        </authorList>
    </citation>
    <scope>NUCLEOTIDE SEQUENCE</scope>
    <source>
        <strain evidence="1">CBS2887</strain>
    </source>
</reference>
<dbReference type="EMBL" id="JAEUBG010003411">
    <property type="protein sequence ID" value="KAH3682785.1"/>
    <property type="molecule type" value="Genomic_DNA"/>
</dbReference>
<organism evidence="1 2">
    <name type="scientific">Wickerhamomyces pijperi</name>
    <name type="common">Yeast</name>
    <name type="synonym">Pichia pijperi</name>
    <dbReference type="NCBI Taxonomy" id="599730"/>
    <lineage>
        <taxon>Eukaryota</taxon>
        <taxon>Fungi</taxon>
        <taxon>Dikarya</taxon>
        <taxon>Ascomycota</taxon>
        <taxon>Saccharomycotina</taxon>
        <taxon>Saccharomycetes</taxon>
        <taxon>Phaffomycetales</taxon>
        <taxon>Wickerhamomycetaceae</taxon>
        <taxon>Wickerhamomyces</taxon>
    </lineage>
</organism>
<gene>
    <name evidence="1" type="ORF">WICPIJ_006244</name>
</gene>
<sequence>MITTDTFGKDGRDINSDQLLALLLLFGYWIRVGDDDLVNVRTSLQFLETVVNEQAVGSSDVDLCGATVQAAVLSSGNEGAWSVDHVVQDDHGAALDVTD</sequence>
<proteinExistence type="predicted"/>
<name>A0A9P8Q422_WICPI</name>